<keyword evidence="3" id="KW-0378">Hydrolase</keyword>
<dbReference type="GO" id="GO:0004175">
    <property type="term" value="F:endopeptidase activity"/>
    <property type="evidence" value="ECO:0007669"/>
    <property type="project" value="UniProtKB-ARBA"/>
</dbReference>
<dbReference type="GO" id="GO:0008237">
    <property type="term" value="F:metallopeptidase activity"/>
    <property type="evidence" value="ECO:0007669"/>
    <property type="project" value="UniProtKB-KW"/>
</dbReference>
<feature type="transmembrane region" description="Helical" evidence="1">
    <location>
        <begin position="170"/>
        <end position="189"/>
    </location>
</feature>
<dbReference type="EMBL" id="CP042218">
    <property type="protein sequence ID" value="QDW66628.1"/>
    <property type="molecule type" value="Genomic_DNA"/>
</dbReference>
<evidence type="ECO:0000256" key="1">
    <source>
        <dbReference type="SAM" id="Phobius"/>
    </source>
</evidence>
<feature type="transmembrane region" description="Helical" evidence="1">
    <location>
        <begin position="225"/>
        <end position="242"/>
    </location>
</feature>
<dbReference type="Pfam" id="PF02517">
    <property type="entry name" value="Rce1-like"/>
    <property type="match status" value="1"/>
</dbReference>
<dbReference type="KEGG" id="lug:FPZ22_06750"/>
<feature type="transmembrane region" description="Helical" evidence="1">
    <location>
        <begin position="129"/>
        <end position="150"/>
    </location>
</feature>
<evidence type="ECO:0000313" key="3">
    <source>
        <dbReference type="EMBL" id="QDW66628.1"/>
    </source>
</evidence>
<feature type="transmembrane region" description="Helical" evidence="1">
    <location>
        <begin position="93"/>
        <end position="117"/>
    </location>
</feature>
<keyword evidence="4" id="KW-1185">Reference proteome</keyword>
<accession>A0A518N401</accession>
<dbReference type="GO" id="GO:0080120">
    <property type="term" value="P:CAAX-box protein maturation"/>
    <property type="evidence" value="ECO:0007669"/>
    <property type="project" value="UniProtKB-ARBA"/>
</dbReference>
<feature type="domain" description="CAAX prenyl protease 2/Lysostaphin resistance protein A-like" evidence="2">
    <location>
        <begin position="134"/>
        <end position="237"/>
    </location>
</feature>
<keyword evidence="3" id="KW-0482">Metalloprotease</keyword>
<dbReference type="RefSeq" id="WP_144891553.1">
    <property type="nucleotide sequence ID" value="NZ_CP042218.1"/>
</dbReference>
<feature type="transmembrane region" description="Helical" evidence="1">
    <location>
        <begin position="201"/>
        <end position="219"/>
    </location>
</feature>
<sequence>MATNAYPLRSAIASPPWVVVAVLLYGAAFAAWTFSAGLPMHLLQALQDASGGWLQPTLGLALLLGLGMLGLVFGPGRQRPGGLGWRLDALPPALAATLLLWLAMQASTILAACLEGVPPTWQAGWARGGMLPGALLAQLLGTALVEETVFRAWLWPQLALQAASRVPVRWAWMLALLLSQALFALLHVPARLAAGAAPAELAGMVLALFATGLVLALMYAATRSLFFVVGVHALGNAPTLLFEARGPEPTMVLLAASTVFAVAWWWWHQRADGAGVPPRTTLA</sequence>
<evidence type="ECO:0000313" key="4">
    <source>
        <dbReference type="Proteomes" id="UP000316584"/>
    </source>
</evidence>
<dbReference type="AlphaFoldDB" id="A0A518N401"/>
<feature type="transmembrane region" description="Helical" evidence="1">
    <location>
        <begin position="17"/>
        <end position="40"/>
    </location>
</feature>
<keyword evidence="3" id="KW-0645">Protease</keyword>
<name>A0A518N401_9GAMM</name>
<proteinExistence type="predicted"/>
<dbReference type="OrthoDB" id="5986735at2"/>
<dbReference type="InterPro" id="IPR003675">
    <property type="entry name" value="Rce1/LyrA-like_dom"/>
</dbReference>
<keyword evidence="1" id="KW-0812">Transmembrane</keyword>
<reference evidence="3 4" key="1">
    <citation type="submission" date="2019-07" db="EMBL/GenBank/DDBJ databases">
        <title>Full genome sequence of Luteimonas sp. Gr-4.</title>
        <authorList>
            <person name="Im W.-T."/>
        </authorList>
    </citation>
    <scope>NUCLEOTIDE SEQUENCE [LARGE SCALE GENOMIC DNA]</scope>
    <source>
        <strain evidence="3 4">Gr-4</strain>
    </source>
</reference>
<organism evidence="3 4">
    <name type="scientific">Luteimonas granuli</name>
    <dbReference type="NCBI Taxonomy" id="1176533"/>
    <lineage>
        <taxon>Bacteria</taxon>
        <taxon>Pseudomonadati</taxon>
        <taxon>Pseudomonadota</taxon>
        <taxon>Gammaproteobacteria</taxon>
        <taxon>Lysobacterales</taxon>
        <taxon>Lysobacteraceae</taxon>
        <taxon>Luteimonas</taxon>
    </lineage>
</organism>
<feature type="transmembrane region" description="Helical" evidence="1">
    <location>
        <begin position="249"/>
        <end position="267"/>
    </location>
</feature>
<dbReference type="Proteomes" id="UP000316584">
    <property type="component" value="Chromosome"/>
</dbReference>
<evidence type="ECO:0000259" key="2">
    <source>
        <dbReference type="Pfam" id="PF02517"/>
    </source>
</evidence>
<gene>
    <name evidence="3" type="ORF">FPZ22_06750</name>
</gene>
<feature type="transmembrane region" description="Helical" evidence="1">
    <location>
        <begin position="52"/>
        <end position="73"/>
    </location>
</feature>
<keyword evidence="1" id="KW-0472">Membrane</keyword>
<protein>
    <submittedName>
        <fullName evidence="3">CPBP family intramembrane metalloprotease</fullName>
    </submittedName>
</protein>
<keyword evidence="1" id="KW-1133">Transmembrane helix</keyword>
<dbReference type="GO" id="GO:0006508">
    <property type="term" value="P:proteolysis"/>
    <property type="evidence" value="ECO:0007669"/>
    <property type="project" value="UniProtKB-KW"/>
</dbReference>